<evidence type="ECO:0000256" key="4">
    <source>
        <dbReference type="ARBA" id="ARBA00022825"/>
    </source>
</evidence>
<evidence type="ECO:0000313" key="8">
    <source>
        <dbReference type="EMBL" id="MFK2856378.1"/>
    </source>
</evidence>
<proteinExistence type="inferred from homology"/>
<feature type="active site" description="Charge relay system" evidence="5">
    <location>
        <position position="342"/>
    </location>
</feature>
<reference evidence="8 9" key="1">
    <citation type="submission" date="2020-10" db="EMBL/GenBank/DDBJ databases">
        <title>Phylogeny of dyella-like bacteria.</title>
        <authorList>
            <person name="Fu J."/>
        </authorList>
    </citation>
    <scope>NUCLEOTIDE SEQUENCE [LARGE SCALE GENOMIC DNA]</scope>
    <source>
        <strain evidence="8 9">DHG40</strain>
    </source>
</reference>
<keyword evidence="6" id="KW-0732">Signal</keyword>
<sequence>MKRGWLLLAMLCAVYFGAAVQAQAQPPSQVLVMLRAAAPHLRAADGYALGYTAAPDETARLRIARELAHQYGLQLVDNWPMPALALDCFVMRMAPGMSADQITQALSHDTRVESAQPRQAFHTLSKDPDPLYSLQPTAAQWHLAELHALSTGRNIAIAEVDSGVDNVNPDLAGQITEQRNFVDDGAYRAELHGTEVAGIIVAREGNGVGIVGVAPQAHLLALRACWQLSQDSAAAACDSFTLAKALQYALEKHAQIINLSLTGPDDRLLRRLLDVAIASRVTVVGAVDDTAADGGFPASYPGVVAAAGEHAAVTRNGVLLAPGEDIPTTQPGARWNLVNGSSFAAAEVSGLVALVRELSPDITLTQLHDVLHARTALGLASMRPMTIDACAAVAQVSHRCTCDCAVAHASVEVPRR</sequence>
<feature type="active site" description="Charge relay system" evidence="5">
    <location>
        <position position="192"/>
    </location>
</feature>
<dbReference type="Pfam" id="PF00082">
    <property type="entry name" value="Peptidase_S8"/>
    <property type="match status" value="1"/>
</dbReference>
<dbReference type="PROSITE" id="PS51892">
    <property type="entry name" value="SUBTILASE"/>
    <property type="match status" value="1"/>
</dbReference>
<comment type="caution">
    <text evidence="8">The sequence shown here is derived from an EMBL/GenBank/DDBJ whole genome shotgun (WGS) entry which is preliminary data.</text>
</comment>
<feature type="signal peptide" evidence="6">
    <location>
        <begin position="1"/>
        <end position="24"/>
    </location>
</feature>
<dbReference type="InterPro" id="IPR015500">
    <property type="entry name" value="Peptidase_S8_subtilisin-rel"/>
</dbReference>
<dbReference type="PANTHER" id="PTHR43806">
    <property type="entry name" value="PEPTIDASE S8"/>
    <property type="match status" value="1"/>
</dbReference>
<evidence type="ECO:0000256" key="2">
    <source>
        <dbReference type="ARBA" id="ARBA00022670"/>
    </source>
</evidence>
<dbReference type="InterPro" id="IPR050131">
    <property type="entry name" value="Peptidase_S8_subtilisin-like"/>
</dbReference>
<evidence type="ECO:0000256" key="3">
    <source>
        <dbReference type="ARBA" id="ARBA00022801"/>
    </source>
</evidence>
<keyword evidence="4 5" id="KW-0720">Serine protease</keyword>
<dbReference type="Proteomes" id="UP001620409">
    <property type="component" value="Unassembled WGS sequence"/>
</dbReference>
<protein>
    <submittedName>
        <fullName evidence="8">S8 family serine peptidase</fullName>
    </submittedName>
</protein>
<dbReference type="PRINTS" id="PR00723">
    <property type="entry name" value="SUBTILISIN"/>
</dbReference>
<dbReference type="SUPFAM" id="SSF52743">
    <property type="entry name" value="Subtilisin-like"/>
    <property type="match status" value="1"/>
</dbReference>
<dbReference type="InterPro" id="IPR022398">
    <property type="entry name" value="Peptidase_S8_His-AS"/>
</dbReference>
<dbReference type="PROSITE" id="PS00137">
    <property type="entry name" value="SUBTILASE_HIS"/>
    <property type="match status" value="1"/>
</dbReference>
<dbReference type="PANTHER" id="PTHR43806:SF11">
    <property type="entry name" value="CEREVISIN-RELATED"/>
    <property type="match status" value="1"/>
</dbReference>
<dbReference type="Gene3D" id="3.40.50.200">
    <property type="entry name" value="Peptidase S8/S53 domain"/>
    <property type="match status" value="1"/>
</dbReference>
<evidence type="ECO:0000313" key="9">
    <source>
        <dbReference type="Proteomes" id="UP001620409"/>
    </source>
</evidence>
<keyword evidence="2 5" id="KW-0645">Protease</keyword>
<dbReference type="EMBL" id="JADIKI010000023">
    <property type="protein sequence ID" value="MFK2856378.1"/>
    <property type="molecule type" value="Genomic_DNA"/>
</dbReference>
<dbReference type="InterPro" id="IPR000209">
    <property type="entry name" value="Peptidase_S8/S53_dom"/>
</dbReference>
<feature type="chain" id="PRO_5045695508" evidence="6">
    <location>
        <begin position="25"/>
        <end position="416"/>
    </location>
</feature>
<organism evidence="8 9">
    <name type="scientific">Dyella humi</name>
    <dbReference type="NCBI Taxonomy" id="1770547"/>
    <lineage>
        <taxon>Bacteria</taxon>
        <taxon>Pseudomonadati</taxon>
        <taxon>Pseudomonadota</taxon>
        <taxon>Gammaproteobacteria</taxon>
        <taxon>Lysobacterales</taxon>
        <taxon>Rhodanobacteraceae</taxon>
        <taxon>Dyella</taxon>
    </lineage>
</organism>
<evidence type="ECO:0000259" key="7">
    <source>
        <dbReference type="Pfam" id="PF00082"/>
    </source>
</evidence>
<name>A0ABW8INN6_9GAMM</name>
<evidence type="ECO:0000256" key="1">
    <source>
        <dbReference type="ARBA" id="ARBA00011073"/>
    </source>
</evidence>
<dbReference type="InterPro" id="IPR036852">
    <property type="entry name" value="Peptidase_S8/S53_dom_sf"/>
</dbReference>
<keyword evidence="9" id="KW-1185">Reference proteome</keyword>
<comment type="similarity">
    <text evidence="1 5">Belongs to the peptidase S8 family.</text>
</comment>
<feature type="domain" description="Peptidase S8/S53" evidence="7">
    <location>
        <begin position="152"/>
        <end position="372"/>
    </location>
</feature>
<evidence type="ECO:0000256" key="5">
    <source>
        <dbReference type="PROSITE-ProRule" id="PRU01240"/>
    </source>
</evidence>
<evidence type="ECO:0000256" key="6">
    <source>
        <dbReference type="SAM" id="SignalP"/>
    </source>
</evidence>
<accession>A0ABW8INN6</accession>
<dbReference type="RefSeq" id="WP_380015004.1">
    <property type="nucleotide sequence ID" value="NZ_JADIKI010000023.1"/>
</dbReference>
<gene>
    <name evidence="8" type="ORF">ISP18_17360</name>
</gene>
<feature type="active site" description="Charge relay system" evidence="5">
    <location>
        <position position="161"/>
    </location>
</feature>
<keyword evidence="3 5" id="KW-0378">Hydrolase</keyword>